<dbReference type="Pfam" id="PF13593">
    <property type="entry name" value="SBF_like"/>
    <property type="match status" value="1"/>
</dbReference>
<feature type="transmembrane region" description="Helical" evidence="1">
    <location>
        <begin position="206"/>
        <end position="225"/>
    </location>
</feature>
<dbReference type="EMBL" id="BAZW01000064">
    <property type="protein sequence ID" value="GAO31827.1"/>
    <property type="molecule type" value="Genomic_DNA"/>
</dbReference>
<proteinExistence type="predicted"/>
<evidence type="ECO:0000256" key="1">
    <source>
        <dbReference type="SAM" id="Phobius"/>
    </source>
</evidence>
<protein>
    <submittedName>
        <fullName evidence="2">Sodium/bile acid symporter family</fullName>
    </submittedName>
</protein>
<gene>
    <name evidence="2" type="ORF">JCM15548_14228</name>
</gene>
<reference evidence="2 3" key="1">
    <citation type="journal article" date="2015" name="Microbes Environ.">
        <title>Distribution and evolution of nitrogen fixation genes in the phylum bacteroidetes.</title>
        <authorList>
            <person name="Inoue J."/>
            <person name="Oshima K."/>
            <person name="Suda W."/>
            <person name="Sakamoto M."/>
            <person name="Iino T."/>
            <person name="Noda S."/>
            <person name="Hongoh Y."/>
            <person name="Hattori M."/>
            <person name="Ohkuma M."/>
        </authorList>
    </citation>
    <scope>NUCLEOTIDE SEQUENCE [LARGE SCALE GENOMIC DNA]</scope>
    <source>
        <strain evidence="2">JCM 15548</strain>
    </source>
</reference>
<dbReference type="STRING" id="1236989.JCM15548_14228"/>
<dbReference type="Proteomes" id="UP000032900">
    <property type="component" value="Unassembled WGS sequence"/>
</dbReference>
<evidence type="ECO:0000313" key="2">
    <source>
        <dbReference type="EMBL" id="GAO31827.1"/>
    </source>
</evidence>
<dbReference type="InterPro" id="IPR016833">
    <property type="entry name" value="Put_Na-Bile_cotransptr"/>
</dbReference>
<keyword evidence="1" id="KW-0812">Transmembrane</keyword>
<feature type="transmembrane region" description="Helical" evidence="1">
    <location>
        <begin position="237"/>
        <end position="258"/>
    </location>
</feature>
<keyword evidence="3" id="KW-1185">Reference proteome</keyword>
<feature type="transmembrane region" description="Helical" evidence="1">
    <location>
        <begin position="72"/>
        <end position="93"/>
    </location>
</feature>
<feature type="transmembrane region" description="Helical" evidence="1">
    <location>
        <begin position="270"/>
        <end position="292"/>
    </location>
</feature>
<dbReference type="OrthoDB" id="9792271at2"/>
<feature type="transmembrane region" description="Helical" evidence="1">
    <location>
        <begin position="36"/>
        <end position="52"/>
    </location>
</feature>
<dbReference type="Gene3D" id="1.20.1530.20">
    <property type="match status" value="1"/>
</dbReference>
<keyword evidence="1" id="KW-1133">Transmembrane helix</keyword>
<comment type="caution">
    <text evidence="2">The sequence shown here is derived from an EMBL/GenBank/DDBJ whole genome shotgun (WGS) entry which is preliminary data.</text>
</comment>
<dbReference type="InterPro" id="IPR038770">
    <property type="entry name" value="Na+/solute_symporter_sf"/>
</dbReference>
<organism evidence="2 3">
    <name type="scientific">Geofilum rubicundum JCM 15548</name>
    <dbReference type="NCBI Taxonomy" id="1236989"/>
    <lineage>
        <taxon>Bacteria</taxon>
        <taxon>Pseudomonadati</taxon>
        <taxon>Bacteroidota</taxon>
        <taxon>Bacteroidia</taxon>
        <taxon>Marinilabiliales</taxon>
        <taxon>Marinilabiliaceae</taxon>
        <taxon>Geofilum</taxon>
    </lineage>
</organism>
<feature type="transmembrane region" description="Helical" evidence="1">
    <location>
        <begin position="99"/>
        <end position="125"/>
    </location>
</feature>
<dbReference type="AlphaFoldDB" id="A0A0E9M235"/>
<name>A0A0E9M235_9BACT</name>
<feature type="transmembrane region" description="Helical" evidence="1">
    <location>
        <begin position="298"/>
        <end position="320"/>
    </location>
</feature>
<feature type="transmembrane region" description="Helical" evidence="1">
    <location>
        <begin position="171"/>
        <end position="194"/>
    </location>
</feature>
<dbReference type="RefSeq" id="WP_062128186.1">
    <property type="nucleotide sequence ID" value="NZ_BAZW01000064.1"/>
</dbReference>
<dbReference type="GO" id="GO:0005886">
    <property type="term" value="C:plasma membrane"/>
    <property type="evidence" value="ECO:0007669"/>
    <property type="project" value="TreeGrafter"/>
</dbReference>
<keyword evidence="1" id="KW-0472">Membrane</keyword>
<evidence type="ECO:0000313" key="3">
    <source>
        <dbReference type="Proteomes" id="UP000032900"/>
    </source>
</evidence>
<accession>A0A0E9M235</accession>
<sequence length="329" mass="36705">MFKWLSTFDKFVPALLLVILLASFFPEPAAYEGNFTLHNVGDIGITLIFLFYGLKLNPRKLRQDLSNWRLHFLVQIATFLLFPLLVLPFYYWWAHSPHALLWLGGFFLATLPSTVSSSVVMVSIAKGNVPGAIFNASISSLAGILITPLWMGLVLTTAQAGSGEAGDYSSILLKLVLQVLLPVVAGVLLNRFFGHWAQRHARFLKLFDQSIILLIVYLSFGESFYNHLFADTSTTDILLIMVLCATLFFLVFGIIHLMSRRLQFNREDRITALFAGSKKSLVHGTVMAGILFKGMTGIGVILLPLMIYHALQLVFAGVLAQRFAKDRSF</sequence>
<dbReference type="PIRSF" id="PIRSF026166">
    <property type="entry name" value="UCP026166"/>
    <property type="match status" value="1"/>
</dbReference>
<feature type="transmembrane region" description="Helical" evidence="1">
    <location>
        <begin position="132"/>
        <end position="151"/>
    </location>
</feature>
<dbReference type="PANTHER" id="PTHR18640">
    <property type="entry name" value="SOLUTE CARRIER FAMILY 10 MEMBER 7"/>
    <property type="match status" value="1"/>
</dbReference>
<dbReference type="PANTHER" id="PTHR18640:SF5">
    <property type="entry name" value="SODIUM_BILE ACID COTRANSPORTER 7"/>
    <property type="match status" value="1"/>
</dbReference>